<dbReference type="AlphaFoldDB" id="A0A949K7C4"/>
<dbReference type="Pfam" id="PF02108">
    <property type="entry name" value="FliH"/>
    <property type="match status" value="1"/>
</dbReference>
<dbReference type="PANTHER" id="PTHR34982:SF1">
    <property type="entry name" value="FLAGELLAR ASSEMBLY PROTEIN FLIH"/>
    <property type="match status" value="1"/>
</dbReference>
<dbReference type="PANTHER" id="PTHR34982">
    <property type="entry name" value="YOP PROTEINS TRANSLOCATION PROTEIN L"/>
    <property type="match status" value="1"/>
</dbReference>
<dbReference type="EMBL" id="JAHQCW010000055">
    <property type="protein sequence ID" value="MBU9739296.1"/>
    <property type="molecule type" value="Genomic_DNA"/>
</dbReference>
<keyword evidence="10" id="KW-1185">Reference proteome</keyword>
<accession>A0A949K7C4</accession>
<evidence type="ECO:0000256" key="3">
    <source>
        <dbReference type="ARBA" id="ARBA00022448"/>
    </source>
</evidence>
<sequence>MRSLSKVLKSEQTVFDQYQVPLYQEPGIEKTDKEVRTDTEETGYALISKGKKQLLERTKRQAELSAAQILGDAYAQRDKIVNTASGEAARIKEQAYEEGWQEGLMKAAEQIGKLSSELAASIDELKESIAGQENELREQVTSLALKIAEKILCEKIAKDDGMNAMARAAVLSEKEKSPLTVLVAAKAVRQAEAIEQALAPVREKYETMIKVKTADLPLGTLRVETPDGLVDASVYVQLENLKQQLEMLEE</sequence>
<dbReference type="RefSeq" id="WP_238723171.1">
    <property type="nucleotide sequence ID" value="NZ_JAHQCW010000055.1"/>
</dbReference>
<evidence type="ECO:0000256" key="5">
    <source>
        <dbReference type="ARBA" id="ARBA00022927"/>
    </source>
</evidence>
<gene>
    <name evidence="9" type="ORF">KTH89_22445</name>
</gene>
<organism evidence="9 10">
    <name type="scientific">Diplocloster agilis</name>
    <dbReference type="NCBI Taxonomy" id="2850323"/>
    <lineage>
        <taxon>Bacteria</taxon>
        <taxon>Bacillati</taxon>
        <taxon>Bacillota</taxon>
        <taxon>Clostridia</taxon>
        <taxon>Lachnospirales</taxon>
        <taxon>Lachnospiraceae</taxon>
        <taxon>Diplocloster</taxon>
    </lineage>
</organism>
<keyword evidence="9" id="KW-0282">Flagellum</keyword>
<proteinExistence type="inferred from homology"/>
<keyword evidence="9" id="KW-0966">Cell projection</keyword>
<dbReference type="GO" id="GO:0005829">
    <property type="term" value="C:cytosol"/>
    <property type="evidence" value="ECO:0007669"/>
    <property type="project" value="TreeGrafter"/>
</dbReference>
<evidence type="ECO:0000256" key="7">
    <source>
        <dbReference type="SAM" id="Coils"/>
    </source>
</evidence>
<comment type="similarity">
    <text evidence="2">Belongs to the FliH family.</text>
</comment>
<keyword evidence="3" id="KW-0813">Transport</keyword>
<keyword evidence="7" id="KW-0175">Coiled coil</keyword>
<dbReference type="GO" id="GO:0015031">
    <property type="term" value="P:protein transport"/>
    <property type="evidence" value="ECO:0007669"/>
    <property type="project" value="UniProtKB-KW"/>
</dbReference>
<protein>
    <submittedName>
        <fullName evidence="9">Flagellar assembly protein</fullName>
    </submittedName>
</protein>
<name>A0A949K7C4_9FIRM</name>
<keyword evidence="6" id="KW-1006">Bacterial flagellum protein export</keyword>
<evidence type="ECO:0000259" key="8">
    <source>
        <dbReference type="Pfam" id="PF02108"/>
    </source>
</evidence>
<reference evidence="9" key="1">
    <citation type="submission" date="2021-06" db="EMBL/GenBank/DDBJ databases">
        <title>Description of novel taxa of the family Lachnospiraceae.</title>
        <authorList>
            <person name="Chaplin A.V."/>
            <person name="Sokolova S.R."/>
            <person name="Pikina A.P."/>
            <person name="Korzhanova M."/>
            <person name="Belova V."/>
            <person name="Korostin D."/>
            <person name="Efimov B.A."/>
        </authorList>
    </citation>
    <scope>NUCLEOTIDE SEQUENCE</scope>
    <source>
        <strain evidence="9">ASD5720</strain>
    </source>
</reference>
<dbReference type="InterPro" id="IPR051472">
    <property type="entry name" value="T3SS_Stator/FliH"/>
</dbReference>
<comment type="caution">
    <text evidence="9">The sequence shown here is derived from an EMBL/GenBank/DDBJ whole genome shotgun (WGS) entry which is preliminary data.</text>
</comment>
<comment type="function">
    <text evidence="1">Needed for flagellar regrowth and assembly.</text>
</comment>
<evidence type="ECO:0000313" key="9">
    <source>
        <dbReference type="EMBL" id="MBU9739296.1"/>
    </source>
</evidence>
<feature type="coiled-coil region" evidence="7">
    <location>
        <begin position="115"/>
        <end position="142"/>
    </location>
</feature>
<evidence type="ECO:0000256" key="6">
    <source>
        <dbReference type="ARBA" id="ARBA00023225"/>
    </source>
</evidence>
<keyword evidence="9" id="KW-0969">Cilium</keyword>
<keyword evidence="5" id="KW-0653">Protein transport</keyword>
<feature type="domain" description="Flagellar assembly protein FliH/Type III secretion system HrpE" evidence="8">
    <location>
        <begin position="115"/>
        <end position="240"/>
    </location>
</feature>
<evidence type="ECO:0000256" key="1">
    <source>
        <dbReference type="ARBA" id="ARBA00003041"/>
    </source>
</evidence>
<evidence type="ECO:0000256" key="2">
    <source>
        <dbReference type="ARBA" id="ARBA00006602"/>
    </source>
</evidence>
<keyword evidence="4" id="KW-1005">Bacterial flagellum biogenesis</keyword>
<dbReference type="InterPro" id="IPR018035">
    <property type="entry name" value="Flagellar_FliH/T3SS_HrpE"/>
</dbReference>
<evidence type="ECO:0000256" key="4">
    <source>
        <dbReference type="ARBA" id="ARBA00022795"/>
    </source>
</evidence>
<dbReference type="Proteomes" id="UP000712157">
    <property type="component" value="Unassembled WGS sequence"/>
</dbReference>
<evidence type="ECO:0000313" key="10">
    <source>
        <dbReference type="Proteomes" id="UP000712157"/>
    </source>
</evidence>
<dbReference type="GO" id="GO:0044781">
    <property type="term" value="P:bacterial-type flagellum organization"/>
    <property type="evidence" value="ECO:0007669"/>
    <property type="project" value="UniProtKB-KW"/>
</dbReference>